<reference evidence="2 3" key="1">
    <citation type="submission" date="2024-01" db="EMBL/GenBank/DDBJ databases">
        <title>The genome of the rayed Mediterranean limpet Patella caerulea (Linnaeus, 1758).</title>
        <authorList>
            <person name="Anh-Thu Weber A."/>
            <person name="Halstead-Nussloch G."/>
        </authorList>
    </citation>
    <scope>NUCLEOTIDE SEQUENCE [LARGE SCALE GENOMIC DNA]</scope>
    <source>
        <strain evidence="2">AATW-2023a</strain>
        <tissue evidence="2">Whole specimen</tissue>
    </source>
</reference>
<feature type="compositionally biased region" description="Basic and acidic residues" evidence="1">
    <location>
        <begin position="210"/>
        <end position="221"/>
    </location>
</feature>
<organism evidence="2 3">
    <name type="scientific">Patella caerulea</name>
    <name type="common">Rayed Mediterranean limpet</name>
    <dbReference type="NCBI Taxonomy" id="87958"/>
    <lineage>
        <taxon>Eukaryota</taxon>
        <taxon>Metazoa</taxon>
        <taxon>Spiralia</taxon>
        <taxon>Lophotrochozoa</taxon>
        <taxon>Mollusca</taxon>
        <taxon>Gastropoda</taxon>
        <taxon>Patellogastropoda</taxon>
        <taxon>Patelloidea</taxon>
        <taxon>Patellidae</taxon>
        <taxon>Patella</taxon>
    </lineage>
</organism>
<feature type="region of interest" description="Disordered" evidence="1">
    <location>
        <begin position="134"/>
        <end position="245"/>
    </location>
</feature>
<dbReference type="AlphaFoldDB" id="A0AAN8JDG5"/>
<dbReference type="EMBL" id="JAZGQO010000010">
    <property type="protein sequence ID" value="KAK6174865.1"/>
    <property type="molecule type" value="Genomic_DNA"/>
</dbReference>
<accession>A0AAN8JDG5</accession>
<name>A0AAN8JDG5_PATCE</name>
<gene>
    <name evidence="2" type="ORF">SNE40_013432</name>
</gene>
<evidence type="ECO:0000313" key="3">
    <source>
        <dbReference type="Proteomes" id="UP001347796"/>
    </source>
</evidence>
<feature type="compositionally biased region" description="Polar residues" evidence="1">
    <location>
        <begin position="152"/>
        <end position="164"/>
    </location>
</feature>
<dbReference type="Proteomes" id="UP001347796">
    <property type="component" value="Unassembled WGS sequence"/>
</dbReference>
<keyword evidence="3" id="KW-1185">Reference proteome</keyword>
<evidence type="ECO:0000256" key="1">
    <source>
        <dbReference type="SAM" id="MobiDB-lite"/>
    </source>
</evidence>
<sequence length="245" mass="29981">MVFEILQCQYPSTVKYRIKPIQNESEDAQRIRIRLAIQKFKAQIELMKINSDKFKNNYKKVDSDFGKFITEKTNDGIHEKVFEMWKTECLADELKAKSSWESRKQWLTEYAEKNGTDIMKNRKQLENSAQFINERNTKYLKRPQVREPSTAREISQNKRTSPTRRIQYKHTNTDERNEQFIPRYHNQQAPIYGRRRYVSPGRSRDRRKNSRDFRDYNRSPFRDQNSNINNYFLDKRQNRYRDRWR</sequence>
<evidence type="ECO:0000313" key="2">
    <source>
        <dbReference type="EMBL" id="KAK6174865.1"/>
    </source>
</evidence>
<feature type="compositionally biased region" description="Basic and acidic residues" evidence="1">
    <location>
        <begin position="233"/>
        <end position="245"/>
    </location>
</feature>
<protein>
    <submittedName>
        <fullName evidence="2">Uncharacterized protein</fullName>
    </submittedName>
</protein>
<comment type="caution">
    <text evidence="2">The sequence shown here is derived from an EMBL/GenBank/DDBJ whole genome shotgun (WGS) entry which is preliminary data.</text>
</comment>
<proteinExistence type="predicted"/>